<dbReference type="RefSeq" id="WP_242337491.1">
    <property type="nucleotide sequence ID" value="NZ_CP071872.1"/>
</dbReference>
<evidence type="ECO:0000313" key="3">
    <source>
        <dbReference type="Proteomes" id="UP000828924"/>
    </source>
</evidence>
<dbReference type="EMBL" id="CP071872">
    <property type="protein sequence ID" value="UNM15598.1"/>
    <property type="molecule type" value="Genomic_DNA"/>
</dbReference>
<feature type="compositionally biased region" description="Gly residues" evidence="1">
    <location>
        <begin position="173"/>
        <end position="184"/>
    </location>
</feature>
<dbReference type="Proteomes" id="UP000828924">
    <property type="component" value="Chromosome"/>
</dbReference>
<dbReference type="Pfam" id="PF14440">
    <property type="entry name" value="XOO_2897-deam"/>
    <property type="match status" value="1"/>
</dbReference>
<reference evidence="2 3" key="1">
    <citation type="submission" date="2021-03" db="EMBL/GenBank/DDBJ databases">
        <title>Complete genome of Streptomyces formicae strain 1H-GS9 (DSM 100524).</title>
        <authorList>
            <person name="Atanasov K.E."/>
            <person name="Altabella T."/>
            <person name="Ferrer A."/>
        </authorList>
    </citation>
    <scope>NUCLEOTIDE SEQUENCE [LARGE SCALE GENOMIC DNA]</scope>
    <source>
        <strain evidence="2 3">1H-GS9</strain>
    </source>
</reference>
<feature type="compositionally biased region" description="Low complexity" evidence="1">
    <location>
        <begin position="333"/>
        <end position="342"/>
    </location>
</feature>
<feature type="compositionally biased region" description="Low complexity" evidence="1">
    <location>
        <begin position="191"/>
        <end position="201"/>
    </location>
</feature>
<name>A0ABY3WSH7_9ACTN</name>
<feature type="compositionally biased region" description="Low complexity" evidence="1">
    <location>
        <begin position="309"/>
        <end position="320"/>
    </location>
</feature>
<feature type="compositionally biased region" description="Pro residues" evidence="1">
    <location>
        <begin position="446"/>
        <end position="487"/>
    </location>
</feature>
<feature type="compositionally biased region" description="Pro residues" evidence="1">
    <location>
        <begin position="343"/>
        <end position="353"/>
    </location>
</feature>
<sequence length="811" mass="82568">MVTFAQAQERAEEWVNGDVPAYQHREVRVREFELGFVVWAEDRAGGTSHAEGHGGGATSDGGNQRLVIARDSGEATLWPGLPVGEVIRRYEEEYGTPDAAAAPSAAALAERIDLNQTSFLLSPPEWLQDAADKLGIPDRRSGAGAGAPAGSPAVGAGAGASATAPADGPAGAVAGGTSGRGSHIGGEAWPGTATAAGQAQGHEPTASDGVPAAAPGTPVGATPWAGTDTNAASSEDASVPLPATVFAPPLAGADDEDTPPPAVGADAPTALMSGGSQLPPTAVAPALDPQPQPYPGSQPQPQPGPLPSAAPAAPGRPGAGDIADAATSKASVPPRASRGGRPTAPPPPAPPGVPGARPGAAGAPAGGYVPTQLVSQLAPDGPQPPSPPQGDVHHAATMLANPNPGPNQSGPAAPQPPGPPGTPPGPPGAPPGGVHHAATMLAGPGQAPPPQPPQAPQGPPQGVPGPVPQAPQPQPPAYGYPQQPPAGVPMVGPGYQAVLRYRAPDGSEQQLIRRSAPGTPHPEWQIFHELRAMNVPNDQVLELHTELESCELPGGYCARMIRETWPQARITSIAPYGKDHASRQGGVQQLLTHQGELHQVADGPARPAPVRAPLPPVQPVPPLPPEGIAQELVGSFGPQGICRFDQRAVSRQGVPEIVARTLVWAGLPADFGPFFWAQPAQPVVPTLAELAAQRQVQPASDAGSYLVVGSDFGKAICVQYGTAHIVAVPVEAGPGGQPVAPQFVNSGLPEFTRCLALLGRMWRLRFGLNPEQAARWTVDFQLQLAALDPAALSSPESWWSVLLEQMWDGLI</sequence>
<evidence type="ECO:0000313" key="2">
    <source>
        <dbReference type="EMBL" id="UNM15598.1"/>
    </source>
</evidence>
<gene>
    <name evidence="2" type="ORF">J4032_32765</name>
</gene>
<dbReference type="Pfam" id="PF14435">
    <property type="entry name" value="SUKH-4"/>
    <property type="match status" value="1"/>
</dbReference>
<feature type="compositionally biased region" description="Pro residues" evidence="1">
    <location>
        <begin position="288"/>
        <end position="308"/>
    </location>
</feature>
<feature type="compositionally biased region" description="Low complexity" evidence="1">
    <location>
        <begin position="209"/>
        <end position="227"/>
    </location>
</feature>
<accession>A0ABY3WSH7</accession>
<dbReference type="InterPro" id="IPR032722">
    <property type="entry name" value="Deaminase_XOO_2897"/>
</dbReference>
<dbReference type="PRINTS" id="PR01217">
    <property type="entry name" value="PRICHEXTENSN"/>
</dbReference>
<organism evidence="2 3">
    <name type="scientific">Streptomyces formicae</name>
    <dbReference type="NCBI Taxonomy" id="1616117"/>
    <lineage>
        <taxon>Bacteria</taxon>
        <taxon>Bacillati</taxon>
        <taxon>Actinomycetota</taxon>
        <taxon>Actinomycetes</taxon>
        <taxon>Kitasatosporales</taxon>
        <taxon>Streptomycetaceae</taxon>
        <taxon>Streptomyces</taxon>
    </lineage>
</organism>
<feature type="region of interest" description="Disordered" evidence="1">
    <location>
        <begin position="135"/>
        <end position="491"/>
    </location>
</feature>
<dbReference type="InterPro" id="IPR025851">
    <property type="entry name" value="SUKH-4"/>
</dbReference>
<evidence type="ECO:0000256" key="1">
    <source>
        <dbReference type="SAM" id="MobiDB-lite"/>
    </source>
</evidence>
<feature type="compositionally biased region" description="Pro residues" evidence="1">
    <location>
        <begin position="413"/>
        <end position="430"/>
    </location>
</feature>
<proteinExistence type="predicted"/>
<feature type="compositionally biased region" description="Low complexity" evidence="1">
    <location>
        <begin position="354"/>
        <end position="367"/>
    </location>
</feature>
<feature type="compositionally biased region" description="Low complexity" evidence="1">
    <location>
        <begin position="146"/>
        <end position="172"/>
    </location>
</feature>
<keyword evidence="3" id="KW-1185">Reference proteome</keyword>
<feature type="compositionally biased region" description="Low complexity" evidence="1">
    <location>
        <begin position="400"/>
        <end position="412"/>
    </location>
</feature>
<protein>
    <submittedName>
        <fullName evidence="2">SUKH-4 family immunity protein</fullName>
    </submittedName>
</protein>